<keyword evidence="8" id="KW-0206">Cytoskeleton</keyword>
<evidence type="ECO:0000256" key="6">
    <source>
        <dbReference type="ARBA" id="ARBA00023054"/>
    </source>
</evidence>
<dbReference type="GO" id="GO:0008574">
    <property type="term" value="F:plus-end-directed microtubule motor activity"/>
    <property type="evidence" value="ECO:0007669"/>
    <property type="project" value="TreeGrafter"/>
</dbReference>
<evidence type="ECO:0000256" key="4">
    <source>
        <dbReference type="ARBA" id="ARBA00022741"/>
    </source>
</evidence>
<keyword evidence="14" id="KW-1185">Reference proteome</keyword>
<evidence type="ECO:0000256" key="5">
    <source>
        <dbReference type="ARBA" id="ARBA00022840"/>
    </source>
</evidence>
<organism evidence="13 14">
    <name type="scientific">Chelonia mydas</name>
    <name type="common">Green sea-turtle</name>
    <name type="synonym">Chelonia agassizi</name>
    <dbReference type="NCBI Taxonomy" id="8469"/>
    <lineage>
        <taxon>Eukaryota</taxon>
        <taxon>Metazoa</taxon>
        <taxon>Chordata</taxon>
        <taxon>Craniata</taxon>
        <taxon>Vertebrata</taxon>
        <taxon>Euteleostomi</taxon>
        <taxon>Archelosauria</taxon>
        <taxon>Testudinata</taxon>
        <taxon>Testudines</taxon>
        <taxon>Cryptodira</taxon>
        <taxon>Durocryptodira</taxon>
        <taxon>Americhelydia</taxon>
        <taxon>Chelonioidea</taxon>
        <taxon>Cheloniidae</taxon>
        <taxon>Chelonia</taxon>
    </lineage>
</organism>
<feature type="region of interest" description="Disordered" evidence="11">
    <location>
        <begin position="1737"/>
        <end position="1759"/>
    </location>
</feature>
<feature type="compositionally biased region" description="Low complexity" evidence="11">
    <location>
        <begin position="1663"/>
        <end position="1672"/>
    </location>
</feature>
<evidence type="ECO:0000259" key="12">
    <source>
        <dbReference type="PROSITE" id="PS50067"/>
    </source>
</evidence>
<dbReference type="GO" id="GO:0005876">
    <property type="term" value="C:spindle microtubule"/>
    <property type="evidence" value="ECO:0007669"/>
    <property type="project" value="TreeGrafter"/>
</dbReference>
<dbReference type="STRING" id="8469.M7AHX9"/>
<dbReference type="GO" id="GO:0007018">
    <property type="term" value="P:microtubule-based movement"/>
    <property type="evidence" value="ECO:0007669"/>
    <property type="project" value="InterPro"/>
</dbReference>
<keyword evidence="5 9" id="KW-0067">ATP-binding</keyword>
<keyword evidence="7 9" id="KW-0505">Motor protein</keyword>
<evidence type="ECO:0000313" key="13">
    <source>
        <dbReference type="EMBL" id="EMP24611.1"/>
    </source>
</evidence>
<feature type="domain" description="Kinesin motor" evidence="12">
    <location>
        <begin position="27"/>
        <end position="419"/>
    </location>
</feature>
<dbReference type="Gene3D" id="1.10.287.3160">
    <property type="match status" value="1"/>
</dbReference>
<feature type="region of interest" description="Disordered" evidence="11">
    <location>
        <begin position="1631"/>
        <end position="1675"/>
    </location>
</feature>
<evidence type="ECO:0000256" key="7">
    <source>
        <dbReference type="ARBA" id="ARBA00023175"/>
    </source>
</evidence>
<feature type="region of interest" description="Disordered" evidence="11">
    <location>
        <begin position="495"/>
        <end position="516"/>
    </location>
</feature>
<dbReference type="GO" id="GO:0005634">
    <property type="term" value="C:nucleus"/>
    <property type="evidence" value="ECO:0007669"/>
    <property type="project" value="TreeGrafter"/>
</dbReference>
<feature type="coiled-coil region" evidence="10">
    <location>
        <begin position="1488"/>
        <end position="1522"/>
    </location>
</feature>
<evidence type="ECO:0000256" key="8">
    <source>
        <dbReference type="ARBA" id="ARBA00023212"/>
    </source>
</evidence>
<sequence length="1781" mass="204671">MEPVLDKATIIRPSYIASVELPPRIGPVNVEDLKADLSDEFSLVSSNLDTSQDCVSIQDSTNIILKGPKNSMICRLSEKNVGQMVQKFTFSRVFGPETTQEEFFDGTVKQPVQDFLEGHNRLIFTYGVTNAGKTYTFQGTEADLGILPRTMDMLFKSIHGKLYPDMDFKPLRCRDYIRLTKEQVREEIAVKNSILRLMKEVRQNFLYSTQYMYLEEPLKEPEQPNMSMESYMKFSVWVSFCEIYNECIYDLLLPVSNDKKRRVLRLAQDVKGCSYVKDLQWIQISDSKEAFKLLKLGLKHQSIACTKLNTYSSRRLALCDLAGSERCTKTRNEGDRLKESGNINTSLLILGKCINALKNSQQSKLQLHIPFRESKLTHFLQGFFSGKGKVYMIVNISQCAAAYDETLNVLKFSAIAQKICVLDTSNAPQQQSFVQKSAREVCLINNADTKMQGTRKRATILWDRSLEDVIEDDDDLTVDNNETHEEHDMAKEMLEEEEEEEQEHDMAKEMPNEEEENKVIIGKEVYQRLLNIIEHLKSKLINEKKDKLLLELKIREEVTQEFTQYFAQRETDFRQCLSHERELLEKASEQRLEIYKDLVNECAKNLDEEQEIKDSHCNERAGMLEGGNNVAPENCIDLEGIINFLQDDVTDIKKQAEEAHRYIVSLEDPQEAIAWLEQKLGKVTVELSKTKEELTQRTKGSIRSAGKGDAIEQKKIEEMQQNILEKEAEILALQERSESLDCQLAILKEKLSNEKREKEGFNRQVANLCLELSSSKERASGLSEELQQCQASYGKIASELDTQKVINKEQEEKIKQLTTELEASSQNIIVKVSQIKAMQTKIDELHKLDLESHIVDVDLVNLKDFLEDSQKDKPGKIQMHSLNTQCQTSNIADECKQIIKASSQKSNQIQELLQQVENLQKSISEVGSENNQLKIQLDDLTNQGNLSIKEKENLVNQLQEQLQEKICESEKRMAEDRSAITHLEKQSASHKEKIKELECLLEAYRAKDDSAARLEQILKEKESIILKMEMDIKDLEKKCMNSEIKIKELNDQETKLKEEVIQLKNKLKTTEHSLQEKEREEEESKKVTEQLNKELSESSAFIQRLEMDCQRKDEEYTDLKEKLADAKKQIEQVQKEVCTMRSKEKLLRSKVNEHEKTKNQFAEELDMKQRTIQQLKKELLGNEQIEEISKQYQNACKDLRAKEKIIEDMRLTLEEQEQTQLEQDQVLEAKLEETEKLVSELEEWKQKYKELEKSNSECQQKINKHEDKNIDAVSGELISLQERLKERDKEFKALVEEGTAAIRAALQAALDAADTAARSMASAVSMRSSWLLLSGLSREAQSSLQDLPFNGKTLFTEKADVKLHSLKDYRMTLKTLGLYVPAPARAKFKLQQAPSQATHSRYESPYKKSRTSWLLLSGLSREAQSSLQDLPFNGKALFTEKADEIEEKYRTDRKKWVEEKMGLITQAKEAENHRNREMRKFAEDRERHVKQQTEVEKLTAQLAEKDNDLQKWRKERDQLVAALEVQLSALVSSNIKKDKEIEELKHTTLMGSGKDTEQQQHKLSNHVTCSLLLLRKADHSDIVLDSSEVSTENGKGSRFPKPEMEIQFTPLHPNKMEVKHQGSALPVTVKMPKTRRKRKSNELDEDLVKSENKKNATPTADVSSPIKSSSAKISKKKMMATTQSFRKEYPLRKQVSTSSTKSTQKKDGTLQKLGDFFQSSPTIIHSKAKKLIATISSPKSTEVETHKAKEQKPKRTKRKLYSTDISFPLDIPGDVLFARPV</sequence>
<dbReference type="SUPFAM" id="SSF52540">
    <property type="entry name" value="P-loop containing nucleoside triphosphate hydrolases"/>
    <property type="match status" value="1"/>
</dbReference>
<feature type="compositionally biased region" description="Basic and acidic residues" evidence="11">
    <location>
        <begin position="1640"/>
        <end position="1654"/>
    </location>
</feature>
<evidence type="ECO:0000256" key="9">
    <source>
        <dbReference type="PROSITE-ProRule" id="PRU00283"/>
    </source>
</evidence>
<feature type="coiled-coil region" evidence="10">
    <location>
        <begin position="899"/>
        <end position="1297"/>
    </location>
</feature>
<dbReference type="GO" id="GO:0051231">
    <property type="term" value="P:spindle elongation"/>
    <property type="evidence" value="ECO:0007669"/>
    <property type="project" value="TreeGrafter"/>
</dbReference>
<keyword evidence="3" id="KW-0597">Phosphoprotein</keyword>
<feature type="compositionally biased region" description="Basic and acidic residues" evidence="11">
    <location>
        <begin position="1741"/>
        <end position="1753"/>
    </location>
</feature>
<feature type="coiled-coil region" evidence="10">
    <location>
        <begin position="716"/>
        <end position="771"/>
    </location>
</feature>
<evidence type="ECO:0000256" key="2">
    <source>
        <dbReference type="ARBA" id="ARBA00022490"/>
    </source>
</evidence>
<keyword evidence="4 9" id="KW-0547">Nucleotide-binding</keyword>
<dbReference type="GO" id="GO:0072686">
    <property type="term" value="C:mitotic spindle"/>
    <property type="evidence" value="ECO:0007669"/>
    <property type="project" value="TreeGrafter"/>
</dbReference>
<evidence type="ECO:0000313" key="14">
    <source>
        <dbReference type="Proteomes" id="UP000031443"/>
    </source>
</evidence>
<dbReference type="GO" id="GO:0008017">
    <property type="term" value="F:microtubule binding"/>
    <property type="evidence" value="ECO:0007669"/>
    <property type="project" value="InterPro"/>
</dbReference>
<dbReference type="SMART" id="SM00129">
    <property type="entry name" value="KISc"/>
    <property type="match status" value="1"/>
</dbReference>
<dbReference type="CDD" id="cd21786">
    <property type="entry name" value="RBD_KIF20B"/>
    <property type="match status" value="1"/>
</dbReference>
<dbReference type="GO" id="GO:0090307">
    <property type="term" value="P:mitotic spindle assembly"/>
    <property type="evidence" value="ECO:0007669"/>
    <property type="project" value="TreeGrafter"/>
</dbReference>
<proteinExistence type="inferred from homology"/>
<feature type="region of interest" description="Disordered" evidence="11">
    <location>
        <begin position="1687"/>
        <end position="1707"/>
    </location>
</feature>
<dbReference type="InterPro" id="IPR047149">
    <property type="entry name" value="KIF11-like"/>
</dbReference>
<dbReference type="Pfam" id="PF00225">
    <property type="entry name" value="Kinesin"/>
    <property type="match status" value="2"/>
</dbReference>
<name>M7AHX9_CHEMY</name>
<dbReference type="PRINTS" id="PR00380">
    <property type="entry name" value="KINESINHEAVY"/>
</dbReference>
<feature type="compositionally biased region" description="Low complexity" evidence="11">
    <location>
        <begin position="1693"/>
        <end position="1702"/>
    </location>
</feature>
<dbReference type="EMBL" id="KB599767">
    <property type="protein sequence ID" value="EMP24611.1"/>
    <property type="molecule type" value="Genomic_DNA"/>
</dbReference>
<dbReference type="Gene3D" id="3.40.850.10">
    <property type="entry name" value="Kinesin motor domain"/>
    <property type="match status" value="1"/>
</dbReference>
<evidence type="ECO:0000256" key="3">
    <source>
        <dbReference type="ARBA" id="ARBA00022553"/>
    </source>
</evidence>
<gene>
    <name evidence="13" type="ORF">UY3_18306</name>
</gene>
<comment type="similarity">
    <text evidence="9">Belongs to the TRAFAC class myosin-kinesin ATPase superfamily. Kinesin family.</text>
</comment>
<evidence type="ECO:0000256" key="10">
    <source>
        <dbReference type="SAM" id="Coils"/>
    </source>
</evidence>
<reference evidence="14" key="1">
    <citation type="journal article" date="2013" name="Nat. Genet.">
        <title>The draft genomes of soft-shell turtle and green sea turtle yield insights into the development and evolution of the turtle-specific body plan.</title>
        <authorList>
            <person name="Wang Z."/>
            <person name="Pascual-Anaya J."/>
            <person name="Zadissa A."/>
            <person name="Li W."/>
            <person name="Niimura Y."/>
            <person name="Huang Z."/>
            <person name="Li C."/>
            <person name="White S."/>
            <person name="Xiong Z."/>
            <person name="Fang D."/>
            <person name="Wang B."/>
            <person name="Ming Y."/>
            <person name="Chen Y."/>
            <person name="Zheng Y."/>
            <person name="Kuraku S."/>
            <person name="Pignatelli M."/>
            <person name="Herrero J."/>
            <person name="Beal K."/>
            <person name="Nozawa M."/>
            <person name="Li Q."/>
            <person name="Wang J."/>
            <person name="Zhang H."/>
            <person name="Yu L."/>
            <person name="Shigenobu S."/>
            <person name="Wang J."/>
            <person name="Liu J."/>
            <person name="Flicek P."/>
            <person name="Searle S."/>
            <person name="Wang J."/>
            <person name="Kuratani S."/>
            <person name="Yin Y."/>
            <person name="Aken B."/>
            <person name="Zhang G."/>
            <person name="Irie N."/>
        </authorList>
    </citation>
    <scope>NUCLEOTIDE SEQUENCE [LARGE SCALE GENOMIC DNA]</scope>
</reference>
<keyword evidence="6 10" id="KW-0175">Coiled coil</keyword>
<dbReference type="PANTHER" id="PTHR47970">
    <property type="entry name" value="KINESIN-LIKE PROTEIN KIF11"/>
    <property type="match status" value="1"/>
</dbReference>
<dbReference type="InterPro" id="IPR036961">
    <property type="entry name" value="Kinesin_motor_dom_sf"/>
</dbReference>
<protein>
    <submittedName>
        <fullName evidence="13">Kinesin-like protein KIF20B</fullName>
    </submittedName>
</protein>
<evidence type="ECO:0000256" key="1">
    <source>
        <dbReference type="ARBA" id="ARBA00004186"/>
    </source>
</evidence>
<feature type="binding site" evidence="9">
    <location>
        <begin position="127"/>
        <end position="134"/>
    </location>
    <ligand>
        <name>ATP</name>
        <dbReference type="ChEBI" id="CHEBI:30616"/>
    </ligand>
</feature>
<evidence type="ECO:0000256" key="11">
    <source>
        <dbReference type="SAM" id="MobiDB-lite"/>
    </source>
</evidence>
<dbReference type="InterPro" id="IPR027417">
    <property type="entry name" value="P-loop_NTPase"/>
</dbReference>
<keyword evidence="2" id="KW-0963">Cytoplasm</keyword>
<dbReference type="PROSITE" id="PS50067">
    <property type="entry name" value="KINESIN_MOTOR_2"/>
    <property type="match status" value="1"/>
</dbReference>
<dbReference type="Proteomes" id="UP000031443">
    <property type="component" value="Unassembled WGS sequence"/>
</dbReference>
<feature type="coiled-coil region" evidence="10">
    <location>
        <begin position="800"/>
        <end position="827"/>
    </location>
</feature>
<dbReference type="eggNOG" id="KOG0247">
    <property type="taxonomic scope" value="Eukaryota"/>
</dbReference>
<dbReference type="InterPro" id="IPR001752">
    <property type="entry name" value="Kinesin_motor_dom"/>
</dbReference>
<comment type="subcellular location">
    <subcellularLocation>
        <location evidence="1">Cytoplasm</location>
        <location evidence="1">Cytoskeleton</location>
        <location evidence="1">Spindle</location>
    </subcellularLocation>
</comment>
<dbReference type="PANTHER" id="PTHR47970:SF29">
    <property type="entry name" value="KINESIN FAMILY MEMBER 20B"/>
    <property type="match status" value="1"/>
</dbReference>
<accession>M7AHX9</accession>
<dbReference type="GO" id="GO:0005524">
    <property type="term" value="F:ATP binding"/>
    <property type="evidence" value="ECO:0007669"/>
    <property type="project" value="UniProtKB-UniRule"/>
</dbReference>